<protein>
    <submittedName>
        <fullName evidence="1">Uncharacterized protein</fullName>
    </submittedName>
</protein>
<reference evidence="1 2" key="1">
    <citation type="journal article" date="2019" name="Int. J. Syst. Evol. Microbiol.">
        <title>The Global Catalogue of Microorganisms (GCM) 10K type strain sequencing project: providing services to taxonomists for standard genome sequencing and annotation.</title>
        <authorList>
            <consortium name="The Broad Institute Genomics Platform"/>
            <consortium name="The Broad Institute Genome Sequencing Center for Infectious Disease"/>
            <person name="Wu L."/>
            <person name="Ma J."/>
        </authorList>
    </citation>
    <scope>NUCLEOTIDE SEQUENCE [LARGE SCALE GENOMIC DNA]</scope>
    <source>
        <strain evidence="1 2">JCM 14545</strain>
    </source>
</reference>
<dbReference type="RefSeq" id="WP_344424764.1">
    <property type="nucleotide sequence ID" value="NZ_BAAANN010000023.1"/>
</dbReference>
<keyword evidence="2" id="KW-1185">Reference proteome</keyword>
<accession>A0ABN2RQP3</accession>
<name>A0ABN2RQP3_9PSEU</name>
<dbReference type="EMBL" id="BAAANN010000023">
    <property type="protein sequence ID" value="GAA1972938.1"/>
    <property type="molecule type" value="Genomic_DNA"/>
</dbReference>
<comment type="caution">
    <text evidence="1">The sequence shown here is derived from an EMBL/GenBank/DDBJ whole genome shotgun (WGS) entry which is preliminary data.</text>
</comment>
<evidence type="ECO:0000313" key="2">
    <source>
        <dbReference type="Proteomes" id="UP001501116"/>
    </source>
</evidence>
<organism evidence="1 2">
    <name type="scientific">Amycolatopsis minnesotensis</name>
    <dbReference type="NCBI Taxonomy" id="337894"/>
    <lineage>
        <taxon>Bacteria</taxon>
        <taxon>Bacillati</taxon>
        <taxon>Actinomycetota</taxon>
        <taxon>Actinomycetes</taxon>
        <taxon>Pseudonocardiales</taxon>
        <taxon>Pseudonocardiaceae</taxon>
        <taxon>Amycolatopsis</taxon>
    </lineage>
</organism>
<gene>
    <name evidence="1" type="ORF">GCM10009754_54550</name>
</gene>
<evidence type="ECO:0000313" key="1">
    <source>
        <dbReference type="EMBL" id="GAA1972938.1"/>
    </source>
</evidence>
<sequence>MNHVEAFANGLAEDPIRPLEALQNSAPALCTTCWTFSTIGIDLGTVFAAGVTSDACHTHHADGVDVVDPSIVQGRSAAALLSMRAG</sequence>
<proteinExistence type="predicted"/>
<dbReference type="Proteomes" id="UP001501116">
    <property type="component" value="Unassembled WGS sequence"/>
</dbReference>